<feature type="binding site" evidence="8">
    <location>
        <begin position="131"/>
        <end position="135"/>
    </location>
    <ligand>
        <name>NADP(+)</name>
        <dbReference type="ChEBI" id="CHEBI:58349"/>
    </ligand>
</feature>
<dbReference type="InterPro" id="IPR011342">
    <property type="entry name" value="Shikimate_DH"/>
</dbReference>
<gene>
    <name evidence="8 12" type="primary">aroE</name>
    <name evidence="12" type="ORF">DWX41_05685</name>
</gene>
<feature type="binding site" evidence="8">
    <location>
        <position position="249"/>
    </location>
    <ligand>
        <name>NADP(+)</name>
        <dbReference type="ChEBI" id="CHEBI:58349"/>
    </ligand>
</feature>
<dbReference type="UniPathway" id="UPA00053">
    <property type="reaction ID" value="UER00087"/>
</dbReference>
<keyword evidence="3 8" id="KW-0028">Amino-acid biosynthesis</keyword>
<dbReference type="PANTHER" id="PTHR21089">
    <property type="entry name" value="SHIKIMATE DEHYDROGENASE"/>
    <property type="match status" value="1"/>
</dbReference>
<evidence type="ECO:0000313" key="12">
    <source>
        <dbReference type="EMBL" id="RGC33664.1"/>
    </source>
</evidence>
<keyword evidence="4 8" id="KW-0521">NADP</keyword>
<dbReference type="GO" id="GO:0009423">
    <property type="term" value="P:chorismate biosynthetic process"/>
    <property type="evidence" value="ECO:0007669"/>
    <property type="project" value="UniProtKB-UniRule"/>
</dbReference>
<dbReference type="InterPro" id="IPR041121">
    <property type="entry name" value="SDH_C"/>
</dbReference>
<dbReference type="Pfam" id="PF01488">
    <property type="entry name" value="Shikimate_DH"/>
    <property type="match status" value="1"/>
</dbReference>
<dbReference type="InterPro" id="IPR013708">
    <property type="entry name" value="Shikimate_DH-bd_N"/>
</dbReference>
<feature type="binding site" evidence="8">
    <location>
        <position position="107"/>
    </location>
    <ligand>
        <name>shikimate</name>
        <dbReference type="ChEBI" id="CHEBI:36208"/>
    </ligand>
</feature>
<dbReference type="Gene3D" id="3.40.50.720">
    <property type="entry name" value="NAD(P)-binding Rossmann-like Domain"/>
    <property type="match status" value="1"/>
</dbReference>
<feature type="domain" description="Shikimate dehydrogenase substrate binding N-terminal" evidence="10">
    <location>
        <begin position="12"/>
        <end position="94"/>
    </location>
</feature>
<feature type="domain" description="SDH C-terminal" evidence="11">
    <location>
        <begin position="249"/>
        <end position="279"/>
    </location>
</feature>
<dbReference type="EMBL" id="QVIA01000005">
    <property type="protein sequence ID" value="RGC33664.1"/>
    <property type="molecule type" value="Genomic_DNA"/>
</dbReference>
<dbReference type="InterPro" id="IPR022893">
    <property type="entry name" value="Shikimate_DH_fam"/>
</dbReference>
<comment type="caution">
    <text evidence="8">Lacks conserved residue(s) required for the propagation of feature annotation.</text>
</comment>
<accession>A0A3E2WYU9</accession>
<sequence length="286" mass="31044">MKKNYRAELTGVFGDPVDGNPTGVMEEAGYEALNLNYRYITMQVRAEDLEAAFLGAKAVNMRGVNLTMPHKITIIPYLDQLSEAARIIGAVNTVINNNGTWIGENTDGKGFVLALKDKGVSPEGKTVTILGAGGAARAIAVECALAGAQKILIINRNEGRGRELAELIASQTGTDSEYLPWTPGMEIPVETQILIQGTSIGLHPNVEQKPDINYESITENMIACDVVFNPVMPLFLREAQSRGAQIITGIGMLVRQGALNFEFWTGMPAPVDVMYQTLENEFRAVD</sequence>
<reference evidence="12 13" key="1">
    <citation type="submission" date="2018-08" db="EMBL/GenBank/DDBJ databases">
        <title>A genome reference for cultivated species of the human gut microbiota.</title>
        <authorList>
            <person name="Zou Y."/>
            <person name="Xue W."/>
            <person name="Luo G."/>
        </authorList>
    </citation>
    <scope>NUCLEOTIDE SEQUENCE [LARGE SCALE GENOMIC DNA]</scope>
    <source>
        <strain evidence="12 13">AF19-21</strain>
    </source>
</reference>
<organism evidence="12 13">
    <name type="scientific">Hungatella hathewayi</name>
    <dbReference type="NCBI Taxonomy" id="154046"/>
    <lineage>
        <taxon>Bacteria</taxon>
        <taxon>Bacillati</taxon>
        <taxon>Bacillota</taxon>
        <taxon>Clostridia</taxon>
        <taxon>Lachnospirales</taxon>
        <taxon>Lachnospiraceae</taxon>
        <taxon>Hungatella</taxon>
    </lineage>
</organism>
<dbReference type="GeneID" id="93333442"/>
<dbReference type="HAMAP" id="MF_00222">
    <property type="entry name" value="Shikimate_DH_AroE"/>
    <property type="match status" value="1"/>
</dbReference>
<dbReference type="Pfam" id="PF08501">
    <property type="entry name" value="Shikimate_dh_N"/>
    <property type="match status" value="1"/>
</dbReference>
<dbReference type="GO" id="GO:0009073">
    <property type="term" value="P:aromatic amino acid family biosynthetic process"/>
    <property type="evidence" value="ECO:0007669"/>
    <property type="project" value="UniProtKB-KW"/>
</dbReference>
<feature type="binding site" evidence="8">
    <location>
        <position position="83"/>
    </location>
    <ligand>
        <name>NADP(+)</name>
        <dbReference type="ChEBI" id="CHEBI:58349"/>
    </ligand>
</feature>
<dbReference type="InterPro" id="IPR036291">
    <property type="entry name" value="NAD(P)-bd_dom_sf"/>
</dbReference>
<dbReference type="GO" id="GO:0008652">
    <property type="term" value="P:amino acid biosynthetic process"/>
    <property type="evidence" value="ECO:0007669"/>
    <property type="project" value="UniProtKB-KW"/>
</dbReference>
<dbReference type="EC" id="1.1.1.25" evidence="2 8"/>
<dbReference type="NCBIfam" id="TIGR00507">
    <property type="entry name" value="aroE"/>
    <property type="match status" value="1"/>
</dbReference>
<dbReference type="SUPFAM" id="SSF51735">
    <property type="entry name" value="NAD(P)-binding Rossmann-fold domains"/>
    <property type="match status" value="1"/>
</dbReference>
<dbReference type="GO" id="GO:0050661">
    <property type="term" value="F:NADP binding"/>
    <property type="evidence" value="ECO:0007669"/>
    <property type="project" value="InterPro"/>
</dbReference>
<dbReference type="CDD" id="cd01065">
    <property type="entry name" value="NAD_bind_Shikimate_DH"/>
    <property type="match status" value="1"/>
</dbReference>
<feature type="binding site" evidence="8">
    <location>
        <position position="92"/>
    </location>
    <ligand>
        <name>shikimate</name>
        <dbReference type="ChEBI" id="CHEBI:36208"/>
    </ligand>
</feature>
<feature type="active site" description="Proton acceptor" evidence="8">
    <location>
        <position position="71"/>
    </location>
</feature>
<evidence type="ECO:0000259" key="10">
    <source>
        <dbReference type="Pfam" id="PF08501"/>
    </source>
</evidence>
<comment type="caution">
    <text evidence="12">The sequence shown here is derived from an EMBL/GenBank/DDBJ whole genome shotgun (WGS) entry which is preliminary data.</text>
</comment>
<comment type="pathway">
    <text evidence="1 8">Metabolic intermediate biosynthesis; chorismate biosynthesis; chorismate from D-erythrose 4-phosphate and phosphoenolpyruvate: step 4/7.</text>
</comment>
<keyword evidence="5 8" id="KW-0560">Oxidoreductase</keyword>
<dbReference type="Proteomes" id="UP000261111">
    <property type="component" value="Unassembled WGS sequence"/>
</dbReference>
<dbReference type="SUPFAM" id="SSF53223">
    <property type="entry name" value="Aminoacid dehydrogenase-like, N-terminal domain"/>
    <property type="match status" value="1"/>
</dbReference>
<evidence type="ECO:0000313" key="13">
    <source>
        <dbReference type="Proteomes" id="UP000261111"/>
    </source>
</evidence>
<comment type="subunit">
    <text evidence="8">Homodimer.</text>
</comment>
<evidence type="ECO:0000256" key="8">
    <source>
        <dbReference type="HAMAP-Rule" id="MF_00222"/>
    </source>
</evidence>
<feature type="domain" description="Quinate/shikimate 5-dehydrogenase/glutamyl-tRNA reductase" evidence="9">
    <location>
        <begin position="121"/>
        <end position="171"/>
    </location>
</feature>
<evidence type="ECO:0000256" key="5">
    <source>
        <dbReference type="ARBA" id="ARBA00023002"/>
    </source>
</evidence>
<keyword evidence="6 8" id="KW-0057">Aromatic amino acid biosynthesis</keyword>
<feature type="binding site" evidence="8">
    <location>
        <position position="226"/>
    </location>
    <ligand>
        <name>NADP(+)</name>
        <dbReference type="ChEBI" id="CHEBI:58349"/>
    </ligand>
</feature>
<dbReference type="Gene3D" id="3.40.50.10860">
    <property type="entry name" value="Leucine Dehydrogenase, chain A, domain 1"/>
    <property type="match status" value="1"/>
</dbReference>
<evidence type="ECO:0000256" key="7">
    <source>
        <dbReference type="ARBA" id="ARBA00049442"/>
    </source>
</evidence>
<evidence type="ECO:0000256" key="4">
    <source>
        <dbReference type="ARBA" id="ARBA00022857"/>
    </source>
</evidence>
<feature type="binding site" evidence="8">
    <location>
        <position position="67"/>
    </location>
    <ligand>
        <name>shikimate</name>
        <dbReference type="ChEBI" id="CHEBI:36208"/>
    </ligand>
</feature>
<dbReference type="RefSeq" id="WP_025655404.1">
    <property type="nucleotide sequence ID" value="NZ_QVIA01000005.1"/>
</dbReference>
<dbReference type="GO" id="GO:0019632">
    <property type="term" value="P:shikimate metabolic process"/>
    <property type="evidence" value="ECO:0007669"/>
    <property type="project" value="InterPro"/>
</dbReference>
<proteinExistence type="inferred from homology"/>
<dbReference type="AlphaFoldDB" id="A0A3E2WYU9"/>
<evidence type="ECO:0000256" key="6">
    <source>
        <dbReference type="ARBA" id="ARBA00023141"/>
    </source>
</evidence>
<protein>
    <recommendedName>
        <fullName evidence="2 8">Shikimate dehydrogenase (NADP(+))</fullName>
        <shortName evidence="8">SDH</shortName>
        <ecNumber evidence="2 8">1.1.1.25</ecNumber>
    </recommendedName>
</protein>
<evidence type="ECO:0000259" key="11">
    <source>
        <dbReference type="Pfam" id="PF18317"/>
    </source>
</evidence>
<comment type="function">
    <text evidence="8">Involved in the biosynthesis of the chorismate, which leads to the biosynthesis of aromatic amino acids. Catalyzes the reversible NADPH linked reduction of 3-dehydroshikimate (DHSA) to yield shikimate (SA).</text>
</comment>
<dbReference type="InterPro" id="IPR006151">
    <property type="entry name" value="Shikm_DH/Glu-tRNA_Rdtase"/>
</dbReference>
<evidence type="ECO:0000256" key="1">
    <source>
        <dbReference type="ARBA" id="ARBA00004871"/>
    </source>
</evidence>
<dbReference type="InterPro" id="IPR046346">
    <property type="entry name" value="Aminoacid_DH-like_N_sf"/>
</dbReference>
<dbReference type="GO" id="GO:0004764">
    <property type="term" value="F:shikimate 3-dehydrogenase (NADP+) activity"/>
    <property type="evidence" value="ECO:0007669"/>
    <property type="project" value="UniProtKB-UniRule"/>
</dbReference>
<comment type="catalytic activity">
    <reaction evidence="7 8">
        <text>shikimate + NADP(+) = 3-dehydroshikimate + NADPH + H(+)</text>
        <dbReference type="Rhea" id="RHEA:17737"/>
        <dbReference type="ChEBI" id="CHEBI:15378"/>
        <dbReference type="ChEBI" id="CHEBI:16630"/>
        <dbReference type="ChEBI" id="CHEBI:36208"/>
        <dbReference type="ChEBI" id="CHEBI:57783"/>
        <dbReference type="ChEBI" id="CHEBI:58349"/>
        <dbReference type="EC" id="1.1.1.25"/>
    </reaction>
</comment>
<dbReference type="PANTHER" id="PTHR21089:SF1">
    <property type="entry name" value="BIFUNCTIONAL 3-DEHYDROQUINATE DEHYDRATASE_SHIKIMATE DEHYDROGENASE, CHLOROPLASTIC"/>
    <property type="match status" value="1"/>
</dbReference>
<evidence type="ECO:0000256" key="3">
    <source>
        <dbReference type="ARBA" id="ARBA00022605"/>
    </source>
</evidence>
<feature type="binding site" evidence="8">
    <location>
        <position position="256"/>
    </location>
    <ligand>
        <name>shikimate</name>
        <dbReference type="ChEBI" id="CHEBI:36208"/>
    </ligand>
</feature>
<evidence type="ECO:0000259" key="9">
    <source>
        <dbReference type="Pfam" id="PF01488"/>
    </source>
</evidence>
<comment type="similarity">
    <text evidence="8">Belongs to the shikimate dehydrogenase family.</text>
</comment>
<name>A0A3E2WYU9_9FIRM</name>
<evidence type="ECO:0000256" key="2">
    <source>
        <dbReference type="ARBA" id="ARBA00012962"/>
    </source>
</evidence>
<dbReference type="Pfam" id="PF18317">
    <property type="entry name" value="SDH_C"/>
    <property type="match status" value="1"/>
</dbReference>